<reference evidence="1" key="1">
    <citation type="submission" date="2019-08" db="EMBL/GenBank/DDBJ databases">
        <authorList>
            <person name="Kucharzyk K."/>
            <person name="Murdoch R.W."/>
            <person name="Higgins S."/>
            <person name="Loffler F."/>
        </authorList>
    </citation>
    <scope>NUCLEOTIDE SEQUENCE</scope>
</reference>
<sequence>MEAQLTAELVAADHWQGALLFDDILDCQLLARVAHAHHAGHGKGLHLRRDGCAGFDDLRCIQRNDFFPLDIDLPLDLGPVRIGQLALWQLADDDQACGAPFALDDGVGCQRSGQHHFFDGIRRVKAKAADTLTDTNGQIVSGGR</sequence>
<protein>
    <submittedName>
        <fullName evidence="1">Uncharacterized protein</fullName>
    </submittedName>
</protein>
<evidence type="ECO:0000313" key="1">
    <source>
        <dbReference type="EMBL" id="MPN27572.1"/>
    </source>
</evidence>
<name>A0A645GNU6_9ZZZZ</name>
<dbReference type="AlphaFoldDB" id="A0A645GNU6"/>
<dbReference type="EMBL" id="VSSQ01077531">
    <property type="protein sequence ID" value="MPN27572.1"/>
    <property type="molecule type" value="Genomic_DNA"/>
</dbReference>
<gene>
    <name evidence="1" type="ORF">SDC9_175006</name>
</gene>
<comment type="caution">
    <text evidence="1">The sequence shown here is derived from an EMBL/GenBank/DDBJ whole genome shotgun (WGS) entry which is preliminary data.</text>
</comment>
<accession>A0A645GNU6</accession>
<proteinExistence type="predicted"/>
<organism evidence="1">
    <name type="scientific">bioreactor metagenome</name>
    <dbReference type="NCBI Taxonomy" id="1076179"/>
    <lineage>
        <taxon>unclassified sequences</taxon>
        <taxon>metagenomes</taxon>
        <taxon>ecological metagenomes</taxon>
    </lineage>
</organism>